<evidence type="ECO:0000313" key="10">
    <source>
        <dbReference type="EMBL" id="KAK1295568.1"/>
    </source>
</evidence>
<evidence type="ECO:0000256" key="5">
    <source>
        <dbReference type="ARBA" id="ARBA00022801"/>
    </source>
</evidence>
<feature type="compositionally biased region" description="Polar residues" evidence="8">
    <location>
        <begin position="110"/>
        <end position="124"/>
    </location>
</feature>
<dbReference type="EMBL" id="JAUJYO010000016">
    <property type="protein sequence ID" value="KAK1295568.1"/>
    <property type="molecule type" value="Genomic_DNA"/>
</dbReference>
<name>A0AAV9D613_ACOCL</name>
<dbReference type="Pfam" id="PF00443">
    <property type="entry name" value="UCH"/>
    <property type="match status" value="1"/>
</dbReference>
<feature type="compositionally biased region" description="Basic and acidic residues" evidence="8">
    <location>
        <begin position="125"/>
        <end position="134"/>
    </location>
</feature>
<evidence type="ECO:0000256" key="3">
    <source>
        <dbReference type="ARBA" id="ARBA00022670"/>
    </source>
</evidence>
<evidence type="ECO:0000256" key="1">
    <source>
        <dbReference type="ARBA" id="ARBA00000707"/>
    </source>
</evidence>
<evidence type="ECO:0000256" key="7">
    <source>
        <dbReference type="RuleBase" id="RU366025"/>
    </source>
</evidence>
<dbReference type="InterPro" id="IPR038765">
    <property type="entry name" value="Papain-like_cys_pep_sf"/>
</dbReference>
<protein>
    <recommendedName>
        <fullName evidence="7">Ubiquitin carboxyl-terminal hydrolase</fullName>
        <ecNumber evidence="7">3.4.19.12</ecNumber>
    </recommendedName>
</protein>
<dbReference type="PROSITE" id="PS00972">
    <property type="entry name" value="USP_1"/>
    <property type="match status" value="1"/>
</dbReference>
<comment type="caution">
    <text evidence="10">The sequence shown here is derived from an EMBL/GenBank/DDBJ whole genome shotgun (WGS) entry which is preliminary data.</text>
</comment>
<dbReference type="GO" id="GO:0005829">
    <property type="term" value="C:cytosol"/>
    <property type="evidence" value="ECO:0007669"/>
    <property type="project" value="TreeGrafter"/>
</dbReference>
<sequence>MSDNKAFIFGSFTEDELRTLQMRSVENGVCPAPATQIKFGTLDFEAVCSSVKCTADPKISDPSPKAKAIQMSKPIKESSSCKNGKPRVRVDSLKVPGKVQLNGGVKNFTSISDGLSEKQSGSLTEKSDNEKDSVDLSSISISSENGTVNVELLTNPQLSDVEDGKTKDSSPSAPQDSGEIEKVDWQIDVNSKEDVQKISGNQGASAKSLLPRGLINSGNLCFLNATLQALLSCSPFAQFLQDLRSHNIPKTSFPTLHAFVEFISGFGVRNGANLKKNEAVLETGESFSPIMFDAVLNKFTPDLPTSLAGRPRQEDAQEFLSFVMDQMHDELLKLQGNSKNSNSGKTSIISSAEDDGWETVGPKNKSAVTRTQSFMPSELSDIFGGQLRSVVKARGIIRMKKDLKRDSFGYAGVVSASKSVKIQTLSKITILHLMRFSYGSKGSTKLHKPVRFPLELVVGRELLVSPSLEGRRYELVATITHHGREPSKGHYTADTKYSGALWLRYDDASVTAISPSKTNIEILS</sequence>
<comment type="catalytic activity">
    <reaction evidence="1 7">
        <text>Thiol-dependent hydrolysis of ester, thioester, amide, peptide and isopeptide bonds formed by the C-terminal Gly of ubiquitin (a 76-residue protein attached to proteins as an intracellular targeting signal).</text>
        <dbReference type="EC" id="3.4.19.12"/>
    </reaction>
</comment>
<feature type="domain" description="USP" evidence="9">
    <location>
        <begin position="212"/>
        <end position="524"/>
    </location>
</feature>
<keyword evidence="6 7" id="KW-0788">Thiol protease</keyword>
<dbReference type="PANTHER" id="PTHR24006">
    <property type="entry name" value="UBIQUITIN CARBOXYL-TERMINAL HYDROLASE"/>
    <property type="match status" value="1"/>
</dbReference>
<dbReference type="InterPro" id="IPR018200">
    <property type="entry name" value="USP_CS"/>
</dbReference>
<evidence type="ECO:0000256" key="8">
    <source>
        <dbReference type="SAM" id="MobiDB-lite"/>
    </source>
</evidence>
<dbReference type="SUPFAM" id="SSF54001">
    <property type="entry name" value="Cysteine proteinases"/>
    <property type="match status" value="1"/>
</dbReference>
<organism evidence="10 11">
    <name type="scientific">Acorus calamus</name>
    <name type="common">Sweet flag</name>
    <dbReference type="NCBI Taxonomy" id="4465"/>
    <lineage>
        <taxon>Eukaryota</taxon>
        <taxon>Viridiplantae</taxon>
        <taxon>Streptophyta</taxon>
        <taxon>Embryophyta</taxon>
        <taxon>Tracheophyta</taxon>
        <taxon>Spermatophyta</taxon>
        <taxon>Magnoliopsida</taxon>
        <taxon>Liliopsida</taxon>
        <taxon>Acoraceae</taxon>
        <taxon>Acorus</taxon>
    </lineage>
</organism>
<keyword evidence="4 7" id="KW-0833">Ubl conjugation pathway</keyword>
<dbReference type="Proteomes" id="UP001180020">
    <property type="component" value="Unassembled WGS sequence"/>
</dbReference>
<gene>
    <name evidence="10" type="primary">UBP24</name>
    <name evidence="10" type="ORF">QJS10_CPA16g01105</name>
</gene>
<dbReference type="InterPro" id="IPR001394">
    <property type="entry name" value="Peptidase_C19_UCH"/>
</dbReference>
<evidence type="ECO:0000256" key="4">
    <source>
        <dbReference type="ARBA" id="ARBA00022786"/>
    </source>
</evidence>
<reference evidence="10" key="1">
    <citation type="journal article" date="2023" name="Nat. Commun.">
        <title>Diploid and tetraploid genomes of Acorus and the evolution of monocots.</title>
        <authorList>
            <person name="Ma L."/>
            <person name="Liu K.W."/>
            <person name="Li Z."/>
            <person name="Hsiao Y.Y."/>
            <person name="Qi Y."/>
            <person name="Fu T."/>
            <person name="Tang G.D."/>
            <person name="Zhang D."/>
            <person name="Sun W.H."/>
            <person name="Liu D.K."/>
            <person name="Li Y."/>
            <person name="Chen G.Z."/>
            <person name="Liu X.D."/>
            <person name="Liao X.Y."/>
            <person name="Jiang Y.T."/>
            <person name="Yu X."/>
            <person name="Hao Y."/>
            <person name="Huang J."/>
            <person name="Zhao X.W."/>
            <person name="Ke S."/>
            <person name="Chen Y.Y."/>
            <person name="Wu W.L."/>
            <person name="Hsu J.L."/>
            <person name="Lin Y.F."/>
            <person name="Huang M.D."/>
            <person name="Li C.Y."/>
            <person name="Huang L."/>
            <person name="Wang Z.W."/>
            <person name="Zhao X."/>
            <person name="Zhong W.Y."/>
            <person name="Peng D.H."/>
            <person name="Ahmad S."/>
            <person name="Lan S."/>
            <person name="Zhang J.S."/>
            <person name="Tsai W.C."/>
            <person name="Van de Peer Y."/>
            <person name="Liu Z.J."/>
        </authorList>
    </citation>
    <scope>NUCLEOTIDE SEQUENCE</scope>
    <source>
        <strain evidence="10">CP</strain>
    </source>
</reference>
<dbReference type="Gene3D" id="3.90.70.10">
    <property type="entry name" value="Cysteine proteinases"/>
    <property type="match status" value="2"/>
</dbReference>
<dbReference type="EC" id="3.4.19.12" evidence="7"/>
<comment type="function">
    <text evidence="7">Recognizes and hydrolyzes the peptide bond at the C-terminal Gly of ubiquitin. Involved in the processing of poly-ubiquitin precursors as well as that of ubiquitinated proteins.</text>
</comment>
<dbReference type="GO" id="GO:0004843">
    <property type="term" value="F:cysteine-type deubiquitinase activity"/>
    <property type="evidence" value="ECO:0007669"/>
    <property type="project" value="UniProtKB-UniRule"/>
</dbReference>
<comment type="similarity">
    <text evidence="2 7">Belongs to the peptidase C19 family.</text>
</comment>
<dbReference type="PROSITE" id="PS00973">
    <property type="entry name" value="USP_2"/>
    <property type="match status" value="1"/>
</dbReference>
<proteinExistence type="inferred from homology"/>
<feature type="region of interest" description="Disordered" evidence="8">
    <location>
        <begin position="110"/>
        <end position="140"/>
    </location>
</feature>
<keyword evidence="5 7" id="KW-0378">Hydrolase</keyword>
<reference evidence="10" key="2">
    <citation type="submission" date="2023-06" db="EMBL/GenBank/DDBJ databases">
        <authorList>
            <person name="Ma L."/>
            <person name="Liu K.-W."/>
            <person name="Li Z."/>
            <person name="Hsiao Y.-Y."/>
            <person name="Qi Y."/>
            <person name="Fu T."/>
            <person name="Tang G."/>
            <person name="Zhang D."/>
            <person name="Sun W.-H."/>
            <person name="Liu D.-K."/>
            <person name="Li Y."/>
            <person name="Chen G.-Z."/>
            <person name="Liu X.-D."/>
            <person name="Liao X.-Y."/>
            <person name="Jiang Y.-T."/>
            <person name="Yu X."/>
            <person name="Hao Y."/>
            <person name="Huang J."/>
            <person name="Zhao X.-W."/>
            <person name="Ke S."/>
            <person name="Chen Y.-Y."/>
            <person name="Wu W.-L."/>
            <person name="Hsu J.-L."/>
            <person name="Lin Y.-F."/>
            <person name="Huang M.-D."/>
            <person name="Li C.-Y."/>
            <person name="Huang L."/>
            <person name="Wang Z.-W."/>
            <person name="Zhao X."/>
            <person name="Zhong W.-Y."/>
            <person name="Peng D.-H."/>
            <person name="Ahmad S."/>
            <person name="Lan S."/>
            <person name="Zhang J.-S."/>
            <person name="Tsai W.-C."/>
            <person name="Van De Peer Y."/>
            <person name="Liu Z.-J."/>
        </authorList>
    </citation>
    <scope>NUCLEOTIDE SEQUENCE</scope>
    <source>
        <strain evidence="10">CP</strain>
        <tissue evidence="10">Leaves</tissue>
    </source>
</reference>
<accession>A0AAV9D613</accession>
<evidence type="ECO:0000313" key="11">
    <source>
        <dbReference type="Proteomes" id="UP001180020"/>
    </source>
</evidence>
<dbReference type="GO" id="GO:0016579">
    <property type="term" value="P:protein deubiquitination"/>
    <property type="evidence" value="ECO:0007669"/>
    <property type="project" value="InterPro"/>
</dbReference>
<feature type="region of interest" description="Disordered" evidence="8">
    <location>
        <begin position="155"/>
        <end position="182"/>
    </location>
</feature>
<evidence type="ECO:0000259" key="9">
    <source>
        <dbReference type="PROSITE" id="PS50235"/>
    </source>
</evidence>
<dbReference type="GO" id="GO:0005634">
    <property type="term" value="C:nucleus"/>
    <property type="evidence" value="ECO:0007669"/>
    <property type="project" value="TreeGrafter"/>
</dbReference>
<dbReference type="InterPro" id="IPR028889">
    <property type="entry name" value="USP"/>
</dbReference>
<dbReference type="PANTHER" id="PTHR24006:SF687">
    <property type="entry name" value="UBIQUITIN CARBOXYL-TERMINAL HYDROLASE 10"/>
    <property type="match status" value="1"/>
</dbReference>
<evidence type="ECO:0000256" key="6">
    <source>
        <dbReference type="ARBA" id="ARBA00022807"/>
    </source>
</evidence>
<keyword evidence="3 7" id="KW-0645">Protease</keyword>
<dbReference type="AlphaFoldDB" id="A0AAV9D613"/>
<keyword evidence="11" id="KW-1185">Reference proteome</keyword>
<dbReference type="GO" id="GO:0006508">
    <property type="term" value="P:proteolysis"/>
    <property type="evidence" value="ECO:0007669"/>
    <property type="project" value="UniProtKB-KW"/>
</dbReference>
<evidence type="ECO:0000256" key="2">
    <source>
        <dbReference type="ARBA" id="ARBA00009085"/>
    </source>
</evidence>
<dbReference type="InterPro" id="IPR050164">
    <property type="entry name" value="Peptidase_C19"/>
</dbReference>
<dbReference type="PROSITE" id="PS50235">
    <property type="entry name" value="USP_3"/>
    <property type="match status" value="1"/>
</dbReference>